<dbReference type="GO" id="GO:0008081">
    <property type="term" value="F:phosphoric diester hydrolase activity"/>
    <property type="evidence" value="ECO:0007669"/>
    <property type="project" value="InterPro"/>
</dbReference>
<dbReference type="Gene3D" id="3.20.20.190">
    <property type="entry name" value="Phosphatidylinositol (PI) phosphodiesterase"/>
    <property type="match status" value="1"/>
</dbReference>
<dbReference type="Pfam" id="PF03009">
    <property type="entry name" value="GDPD"/>
    <property type="match status" value="2"/>
</dbReference>
<feature type="transmembrane region" description="Helical" evidence="8">
    <location>
        <begin position="12"/>
        <end position="34"/>
    </location>
</feature>
<evidence type="ECO:0000256" key="5">
    <source>
        <dbReference type="ARBA" id="ARBA00022989"/>
    </source>
</evidence>
<keyword evidence="5 8" id="KW-1133">Transmembrane helix</keyword>
<dbReference type="PROSITE" id="PS50007">
    <property type="entry name" value="PIPLC_X_DOMAIN"/>
    <property type="match status" value="1"/>
</dbReference>
<dbReference type="InterPro" id="IPR052271">
    <property type="entry name" value="GDPD-Related"/>
</dbReference>
<evidence type="ECO:0000256" key="4">
    <source>
        <dbReference type="ARBA" id="ARBA00022801"/>
    </source>
</evidence>
<evidence type="ECO:0000313" key="11">
    <source>
        <dbReference type="RefSeq" id="XP_022589154.2"/>
    </source>
</evidence>
<keyword evidence="10" id="KW-1185">Reference proteome</keyword>
<dbReference type="Proteomes" id="UP000515125">
    <property type="component" value="Unplaced"/>
</dbReference>
<keyword evidence="4" id="KW-0378">Hydrolase</keyword>
<dbReference type="PANTHER" id="PTHR42758">
    <property type="entry name" value="PHOSPHATIDYLGLYCEROL PHOSPHOLIPASE C"/>
    <property type="match status" value="1"/>
</dbReference>
<evidence type="ECO:0000256" key="6">
    <source>
        <dbReference type="ARBA" id="ARBA00023098"/>
    </source>
</evidence>
<accession>A0A6P5WDT2</accession>
<dbReference type="GO" id="GO:0046475">
    <property type="term" value="P:glycerophospholipid catabolic process"/>
    <property type="evidence" value="ECO:0007669"/>
    <property type="project" value="TreeGrafter"/>
</dbReference>
<evidence type="ECO:0000256" key="1">
    <source>
        <dbReference type="ARBA" id="ARBA00004370"/>
    </source>
</evidence>
<dbReference type="OrthoDB" id="1058301at2759"/>
<gene>
    <name evidence="11" type="primary">LOC34621161</name>
</gene>
<dbReference type="GO" id="GO:0005737">
    <property type="term" value="C:cytoplasm"/>
    <property type="evidence" value="ECO:0007669"/>
    <property type="project" value="UniProtKB-ARBA"/>
</dbReference>
<comment type="similarity">
    <text evidence="2">Belongs to the glycerophosphoryl diester phosphodiesterase family.</text>
</comment>
<keyword evidence="6" id="KW-0443">Lipid metabolism</keyword>
<dbReference type="InterPro" id="IPR017946">
    <property type="entry name" value="PLC-like_Pdiesterase_TIM-brl"/>
</dbReference>
<name>A0A6P5WDT2_9EIME</name>
<evidence type="ECO:0000256" key="3">
    <source>
        <dbReference type="ARBA" id="ARBA00022692"/>
    </source>
</evidence>
<proteinExistence type="inferred from homology"/>
<dbReference type="AlphaFoldDB" id="A0A6P5WDT2"/>
<evidence type="ECO:0000256" key="7">
    <source>
        <dbReference type="ARBA" id="ARBA00023136"/>
    </source>
</evidence>
<dbReference type="RefSeq" id="XP_022589154.2">
    <property type="nucleotide sequence ID" value="XM_022734385.2"/>
</dbReference>
<sequence length="377" mass="42964">MGNVVSTDSLPFFSPYTLGCSLLCCFVGSSWVLNRWPHMLHKRRGILTGGPLDGPMPVCIAHRGGQAEAPENTLSAFKYSIEECGCEMIELDVWVSKDKQLVVVHDDNLSRVCGTDTRVKDTDYGALPRVRSSKEIELGAAAEPSTPECSHAGSFFEFFPEFKCFPRQFEGEKMPLLEDVYKAFPSALINVDMKGPLDHQAIRDVVALTRRYKREKKTVFGGFMQQKLDLIKKEFPEAVMAVGPRRTFLYLLSYYLGILPFIRIHEDIFEFPVSYAYVKREALRIAAKRRERAPRCLQFLFADAVARAEAWLTFSLITNPGFVSALKRRGLLVLGWVVNKEEEYKDALDRIGCHGLMTDRPMHLRQYLDMRNKKCKK</sequence>
<reference evidence="11" key="1">
    <citation type="submission" date="2025-08" db="UniProtKB">
        <authorList>
            <consortium name="RefSeq"/>
        </authorList>
    </citation>
    <scope>IDENTIFICATION</scope>
</reference>
<evidence type="ECO:0000313" key="10">
    <source>
        <dbReference type="Proteomes" id="UP000515125"/>
    </source>
</evidence>
<evidence type="ECO:0000256" key="8">
    <source>
        <dbReference type="SAM" id="Phobius"/>
    </source>
</evidence>
<keyword evidence="7 8" id="KW-0472">Membrane</keyword>
<dbReference type="GeneID" id="34621161"/>
<keyword evidence="3 8" id="KW-0812">Transmembrane</keyword>
<organism evidence="10 11">
    <name type="scientific">Cyclospora cayetanensis</name>
    <dbReference type="NCBI Taxonomy" id="88456"/>
    <lineage>
        <taxon>Eukaryota</taxon>
        <taxon>Sar</taxon>
        <taxon>Alveolata</taxon>
        <taxon>Apicomplexa</taxon>
        <taxon>Conoidasida</taxon>
        <taxon>Coccidia</taxon>
        <taxon>Eucoccidiorida</taxon>
        <taxon>Eimeriorina</taxon>
        <taxon>Eimeriidae</taxon>
        <taxon>Cyclospora</taxon>
    </lineage>
</organism>
<dbReference type="GO" id="GO:0016020">
    <property type="term" value="C:membrane"/>
    <property type="evidence" value="ECO:0007669"/>
    <property type="project" value="UniProtKB-SubCell"/>
</dbReference>
<evidence type="ECO:0000256" key="2">
    <source>
        <dbReference type="ARBA" id="ARBA00007277"/>
    </source>
</evidence>
<feature type="domain" description="GP-PDE" evidence="9">
    <location>
        <begin position="57"/>
        <end position="368"/>
    </location>
</feature>
<dbReference type="PANTHER" id="PTHR42758:SF2">
    <property type="entry name" value="PHOSPHATIDYLGLYCEROL PHOSPHOLIPASE C"/>
    <property type="match status" value="1"/>
</dbReference>
<dbReference type="InterPro" id="IPR030395">
    <property type="entry name" value="GP_PDE_dom"/>
</dbReference>
<dbReference type="PROSITE" id="PS51704">
    <property type="entry name" value="GP_PDE"/>
    <property type="match status" value="1"/>
</dbReference>
<comment type="subcellular location">
    <subcellularLocation>
        <location evidence="1">Membrane</location>
    </subcellularLocation>
</comment>
<evidence type="ECO:0000259" key="9">
    <source>
        <dbReference type="PROSITE" id="PS51704"/>
    </source>
</evidence>
<dbReference type="SUPFAM" id="SSF51695">
    <property type="entry name" value="PLC-like phosphodiesterases"/>
    <property type="match status" value="1"/>
</dbReference>
<protein>
    <submittedName>
        <fullName evidence="11">Lysophospholipase D GDPD1</fullName>
    </submittedName>
</protein>